<accession>A0A1H6JJQ5</accession>
<sequence>MTTTKSTTNNAFTHNMPASLMLILLFDMAFCVIKTTLKSQNKNNAPMNVLKAITPSILNTP</sequence>
<feature type="transmembrane region" description="Helical" evidence="1">
    <location>
        <begin position="20"/>
        <end position="37"/>
    </location>
</feature>
<protein>
    <submittedName>
        <fullName evidence="2">Uncharacterized protein</fullName>
    </submittedName>
</protein>
<keyword evidence="1" id="KW-0472">Membrane</keyword>
<dbReference type="AlphaFoldDB" id="A0A1H6JJQ5"/>
<gene>
    <name evidence="2" type="ORF">BAZSYMB_GORF17_GLIMMER3</name>
</gene>
<organism evidence="2 3">
    <name type="scientific">Bathymodiolus azoricus thioautotrophic gill symbiont</name>
    <dbReference type="NCBI Taxonomy" id="235205"/>
    <lineage>
        <taxon>Bacteria</taxon>
        <taxon>Pseudomonadati</taxon>
        <taxon>Pseudomonadota</taxon>
        <taxon>Gammaproteobacteria</taxon>
        <taxon>sulfur-oxidizing symbionts</taxon>
    </lineage>
</organism>
<proteinExistence type="predicted"/>
<keyword evidence="1" id="KW-1133">Transmembrane helix</keyword>
<evidence type="ECO:0000256" key="1">
    <source>
        <dbReference type="SAM" id="Phobius"/>
    </source>
</evidence>
<dbReference type="EMBL" id="CVUD02000048">
    <property type="protein sequence ID" value="SEH62596.1"/>
    <property type="molecule type" value="Genomic_DNA"/>
</dbReference>
<keyword evidence="1" id="KW-0812">Transmembrane</keyword>
<evidence type="ECO:0000313" key="3">
    <source>
        <dbReference type="Proteomes" id="UP000198559"/>
    </source>
</evidence>
<dbReference type="Proteomes" id="UP000198559">
    <property type="component" value="Unassembled WGS sequence"/>
</dbReference>
<reference evidence="3" key="1">
    <citation type="submission" date="2016-06" db="EMBL/GenBank/DDBJ databases">
        <authorList>
            <person name="Petersen J."/>
            <person name="Sayavedra L."/>
        </authorList>
    </citation>
    <scope>NUCLEOTIDE SEQUENCE [LARGE SCALE GENOMIC DNA]</scope>
    <source>
        <strain evidence="3">BazSymB</strain>
    </source>
</reference>
<evidence type="ECO:0000313" key="2">
    <source>
        <dbReference type="EMBL" id="SEH62596.1"/>
    </source>
</evidence>
<name>A0A1H6JJQ5_9GAMM</name>